<evidence type="ECO:0000259" key="2">
    <source>
        <dbReference type="PROSITE" id="PS50801"/>
    </source>
</evidence>
<proteinExistence type="predicted"/>
<comment type="caution">
    <text evidence="3">The sequence shown here is derived from an EMBL/GenBank/DDBJ whole genome shotgun (WGS) entry which is preliminary data.</text>
</comment>
<dbReference type="Proteomes" id="UP000215059">
    <property type="component" value="Unassembled WGS sequence"/>
</dbReference>
<dbReference type="Gene3D" id="3.30.750.24">
    <property type="entry name" value="STAS domain"/>
    <property type="match status" value="1"/>
</dbReference>
<protein>
    <submittedName>
        <fullName evidence="3">Sulfate transporter</fullName>
    </submittedName>
</protein>
<dbReference type="RefSeq" id="WP_094251426.1">
    <property type="nucleotide sequence ID" value="NZ_JBHLXL010000001.1"/>
</dbReference>
<evidence type="ECO:0000313" key="3">
    <source>
        <dbReference type="EMBL" id="OYD59465.1"/>
    </source>
</evidence>
<dbReference type="PROSITE" id="PS50801">
    <property type="entry name" value="STAS"/>
    <property type="match status" value="1"/>
</dbReference>
<dbReference type="SUPFAM" id="SSF52091">
    <property type="entry name" value="SpoIIaa-like"/>
    <property type="match status" value="1"/>
</dbReference>
<dbReference type="AlphaFoldDB" id="A0A235FFC0"/>
<dbReference type="InterPro" id="IPR051932">
    <property type="entry name" value="Bact_StressResp_Reg"/>
</dbReference>
<accession>A0A235FFC0</accession>
<dbReference type="PANTHER" id="PTHR33745">
    <property type="entry name" value="RSBT ANTAGONIST PROTEIN RSBS-RELATED"/>
    <property type="match status" value="1"/>
</dbReference>
<evidence type="ECO:0000313" key="4">
    <source>
        <dbReference type="Proteomes" id="UP000215059"/>
    </source>
</evidence>
<evidence type="ECO:0000256" key="1">
    <source>
        <dbReference type="ARBA" id="ARBA00022553"/>
    </source>
</evidence>
<organism evidence="3 4">
    <name type="scientific">Fictibacillus aquaticus</name>
    <dbReference type="NCBI Taxonomy" id="2021314"/>
    <lineage>
        <taxon>Bacteria</taxon>
        <taxon>Bacillati</taxon>
        <taxon>Bacillota</taxon>
        <taxon>Bacilli</taxon>
        <taxon>Bacillales</taxon>
        <taxon>Fictibacillaceae</taxon>
        <taxon>Fictibacillus</taxon>
    </lineage>
</organism>
<dbReference type="PANTHER" id="PTHR33745:SF3">
    <property type="entry name" value="RSBT CO-ANTAGONIST PROTEIN RSBRC"/>
    <property type="match status" value="1"/>
</dbReference>
<name>A0A235FFC0_9BACL</name>
<dbReference type="OrthoDB" id="9800154at2"/>
<dbReference type="EMBL" id="NOII01000001">
    <property type="protein sequence ID" value="OYD59465.1"/>
    <property type="molecule type" value="Genomic_DNA"/>
</dbReference>
<feature type="domain" description="STAS" evidence="2">
    <location>
        <begin position="164"/>
        <end position="275"/>
    </location>
</feature>
<keyword evidence="4" id="KW-1185">Reference proteome</keyword>
<dbReference type="CDD" id="cd07041">
    <property type="entry name" value="STAS_RsbR_RsbS_like"/>
    <property type="match status" value="1"/>
</dbReference>
<sequence length="281" mass="31738">MNLFNTQLIEYLEQNACDITEKWLQTRAPIGKSVYAVKDDKIDALLREQNRFTIKTIISSLCDDQTAYKENSEEWAKTVAKSRAESETPIYEVLDVVSKFKQIFIQYMESFFDNHTDASQKQMMPSMVTVGKAFDDLYVKFTEHYYHYTTAKLEAQQELIRELSAPIIPITDSIGVLPLVGDIDTKRAKTIVEVIPVQCMQQKITHLSIDLSGVPVVDTMVANQLFQLIQTLQLLGVTSMISGINPAFAISSVQLGIDFENVETHATLKKALEKMGLNTNI</sequence>
<keyword evidence="1" id="KW-0597">Phosphoprotein</keyword>
<dbReference type="InterPro" id="IPR036513">
    <property type="entry name" value="STAS_dom_sf"/>
</dbReference>
<gene>
    <name evidence="3" type="ORF">CGZ90_06130</name>
</gene>
<dbReference type="Pfam" id="PF01740">
    <property type="entry name" value="STAS"/>
    <property type="match status" value="1"/>
</dbReference>
<dbReference type="InterPro" id="IPR002645">
    <property type="entry name" value="STAS_dom"/>
</dbReference>
<dbReference type="Gene3D" id="1.10.490.70">
    <property type="entry name" value="Histidine kinase N-terminal domain"/>
    <property type="match status" value="1"/>
</dbReference>
<reference evidence="3 4" key="1">
    <citation type="submission" date="2017-07" db="EMBL/GenBank/DDBJ databases">
        <title>Fictibacillus sp. nov. GDSW-R2A3 Genome sequencing and assembly.</title>
        <authorList>
            <person name="Mayilraj S."/>
        </authorList>
    </citation>
    <scope>NUCLEOTIDE SEQUENCE [LARGE SCALE GENOMIC DNA]</scope>
    <source>
        <strain evidence="3 4">GDSW-R2A3</strain>
    </source>
</reference>